<reference evidence="3" key="2">
    <citation type="journal article" date="2014" name="PLoS ONE">
        <title>Genome and Transcriptome Analysis of the Fungal Pathogen Fusarium oxysporum f. sp. cubense Causing Banana Vascular Wilt Disease.</title>
        <authorList>
            <person name="Guo L."/>
            <person name="Han L."/>
            <person name="Yang L."/>
            <person name="Zeng H."/>
            <person name="Fan D."/>
            <person name="Zhu Y."/>
            <person name="Feng Y."/>
            <person name="Wang G."/>
            <person name="Peng C."/>
            <person name="Jiang X."/>
            <person name="Zhou D."/>
            <person name="Ni P."/>
            <person name="Liang C."/>
            <person name="Liu L."/>
            <person name="Wang J."/>
            <person name="Mao C."/>
            <person name="Fang X."/>
            <person name="Peng M."/>
            <person name="Huang J."/>
        </authorList>
    </citation>
    <scope>NUCLEOTIDE SEQUENCE [LARGE SCALE GENOMIC DNA]</scope>
    <source>
        <strain evidence="3">race 4</strain>
    </source>
</reference>
<feature type="region of interest" description="Disordered" evidence="1">
    <location>
        <begin position="1"/>
        <end position="86"/>
    </location>
</feature>
<name>N1RF44_FUSC4</name>
<dbReference type="EMBL" id="KB726997">
    <property type="protein sequence ID" value="EMT60745.1"/>
    <property type="molecule type" value="Genomic_DNA"/>
</dbReference>
<dbReference type="Proteomes" id="UP000016929">
    <property type="component" value="Unassembled WGS sequence"/>
</dbReference>
<proteinExistence type="predicted"/>
<feature type="compositionally biased region" description="Low complexity" evidence="1">
    <location>
        <begin position="57"/>
        <end position="80"/>
    </location>
</feature>
<dbReference type="AlphaFoldDB" id="N1RF44"/>
<feature type="non-terminal residue" evidence="2">
    <location>
        <position position="1"/>
    </location>
</feature>
<organism evidence="2 3">
    <name type="scientific">Fusarium oxysporum f. sp. cubense (strain race 4)</name>
    <name type="common">Panama disease fungus</name>
    <dbReference type="NCBI Taxonomy" id="2502994"/>
    <lineage>
        <taxon>Eukaryota</taxon>
        <taxon>Fungi</taxon>
        <taxon>Dikarya</taxon>
        <taxon>Ascomycota</taxon>
        <taxon>Pezizomycotina</taxon>
        <taxon>Sordariomycetes</taxon>
        <taxon>Hypocreomycetidae</taxon>
        <taxon>Hypocreales</taxon>
        <taxon>Nectriaceae</taxon>
        <taxon>Fusarium</taxon>
        <taxon>Fusarium oxysporum species complex</taxon>
    </lineage>
</organism>
<gene>
    <name evidence="2" type="ORF">FOC4_g10012026</name>
</gene>
<keyword evidence="3" id="KW-1185">Reference proteome</keyword>
<protein>
    <submittedName>
        <fullName evidence="2">Uncharacterized protein</fullName>
    </submittedName>
</protein>
<accession>N1RF44</accession>
<reference evidence="3" key="1">
    <citation type="submission" date="2012-09" db="EMBL/GenBank/DDBJ databases">
        <title>Genome sequencing and comparative transcriptomics of race 1 and race 4 of banana pathogen: Fusarium oxysporum f. sp. cubense.</title>
        <authorList>
            <person name="Fang X."/>
            <person name="Huang J."/>
        </authorList>
    </citation>
    <scope>NUCLEOTIDE SEQUENCE [LARGE SCALE GENOMIC DNA]</scope>
    <source>
        <strain evidence="3">race 4</strain>
    </source>
</reference>
<evidence type="ECO:0000313" key="3">
    <source>
        <dbReference type="Proteomes" id="UP000016929"/>
    </source>
</evidence>
<evidence type="ECO:0000256" key="1">
    <source>
        <dbReference type="SAM" id="MobiDB-lite"/>
    </source>
</evidence>
<evidence type="ECO:0000313" key="2">
    <source>
        <dbReference type="EMBL" id="EMT60745.1"/>
    </source>
</evidence>
<dbReference type="HOGENOM" id="CLU_2503850_0_0_1"/>
<sequence length="86" mass="9337">ARRTSRLRSSPRCPSAYIRRLPTRPIRPAARSIPTGRPAARLLSTRSSSDGLLQPATRSLSRWSGSLSSSTRPLRTASPSGLLSPR</sequence>